<keyword evidence="2" id="KW-0238">DNA-binding</keyword>
<sequence length="141" mass="15448">MLTVGRIAARTGLSPKAVRLYEANGLIDPPERTASGYRTYTDDAVPVLGFIRQAQALGLSLKEIKDILDLQRRGEQPCALVTDLLDQHLADIEHRIADLKALRTTLKRARAQADQAVGRGDEALVCHIIEGVTTPTPPEER</sequence>
<evidence type="ECO:0000259" key="5">
    <source>
        <dbReference type="PROSITE" id="PS50937"/>
    </source>
</evidence>
<comment type="caution">
    <text evidence="6">The sequence shown here is derived from an EMBL/GenBank/DDBJ whole genome shotgun (WGS) entry which is preliminary data.</text>
</comment>
<dbReference type="RefSeq" id="WP_282538137.1">
    <property type="nucleotide sequence ID" value="NZ_JASCIS010000034.1"/>
</dbReference>
<dbReference type="InterPro" id="IPR009061">
    <property type="entry name" value="DNA-bd_dom_put_sf"/>
</dbReference>
<gene>
    <name evidence="6" type="ORF">QIT00_27675</name>
</gene>
<dbReference type="SMART" id="SM00422">
    <property type="entry name" value="HTH_MERR"/>
    <property type="match status" value="1"/>
</dbReference>
<keyword evidence="1" id="KW-0805">Transcription regulation</keyword>
<evidence type="ECO:0000256" key="4">
    <source>
        <dbReference type="SAM" id="Coils"/>
    </source>
</evidence>
<proteinExistence type="predicted"/>
<dbReference type="PANTHER" id="PTHR30204">
    <property type="entry name" value="REDOX-CYCLING DRUG-SENSING TRANSCRIPTIONAL ACTIVATOR SOXR"/>
    <property type="match status" value="1"/>
</dbReference>
<feature type="domain" description="HTH merR-type" evidence="5">
    <location>
        <begin position="1"/>
        <end position="70"/>
    </location>
</feature>
<organism evidence="6 7">
    <name type="scientific">Streptomyces luteolus</name>
    <dbReference type="NCBI Taxonomy" id="3043615"/>
    <lineage>
        <taxon>Bacteria</taxon>
        <taxon>Bacillati</taxon>
        <taxon>Actinomycetota</taxon>
        <taxon>Actinomycetes</taxon>
        <taxon>Kitasatosporales</taxon>
        <taxon>Streptomycetaceae</taxon>
        <taxon>Streptomyces</taxon>
    </lineage>
</organism>
<protein>
    <submittedName>
        <fullName evidence="6">Heavy metal-responsive transcriptional regulator</fullName>
    </submittedName>
</protein>
<keyword evidence="4" id="KW-0175">Coiled coil</keyword>
<evidence type="ECO:0000313" key="6">
    <source>
        <dbReference type="EMBL" id="MDI3422277.1"/>
    </source>
</evidence>
<evidence type="ECO:0000313" key="7">
    <source>
        <dbReference type="Proteomes" id="UP001237105"/>
    </source>
</evidence>
<dbReference type="PRINTS" id="PR00040">
    <property type="entry name" value="HTHMERR"/>
</dbReference>
<dbReference type="CDD" id="cd04770">
    <property type="entry name" value="HTH_HMRTR"/>
    <property type="match status" value="1"/>
</dbReference>
<feature type="coiled-coil region" evidence="4">
    <location>
        <begin position="89"/>
        <end position="119"/>
    </location>
</feature>
<evidence type="ECO:0000256" key="1">
    <source>
        <dbReference type="ARBA" id="ARBA00023015"/>
    </source>
</evidence>
<dbReference type="EMBL" id="JASCIS010000034">
    <property type="protein sequence ID" value="MDI3422277.1"/>
    <property type="molecule type" value="Genomic_DNA"/>
</dbReference>
<keyword evidence="7" id="KW-1185">Reference proteome</keyword>
<dbReference type="Proteomes" id="UP001237105">
    <property type="component" value="Unassembled WGS sequence"/>
</dbReference>
<accession>A0ABT6T5V1</accession>
<dbReference type="PROSITE" id="PS50937">
    <property type="entry name" value="HTH_MERR_2"/>
    <property type="match status" value="1"/>
</dbReference>
<dbReference type="SUPFAM" id="SSF46955">
    <property type="entry name" value="Putative DNA-binding domain"/>
    <property type="match status" value="1"/>
</dbReference>
<dbReference type="Pfam" id="PF09278">
    <property type="entry name" value="MerR-DNA-bind"/>
    <property type="match status" value="1"/>
</dbReference>
<keyword evidence="3" id="KW-0804">Transcription</keyword>
<dbReference type="InterPro" id="IPR047057">
    <property type="entry name" value="MerR_fam"/>
</dbReference>
<evidence type="ECO:0000256" key="2">
    <source>
        <dbReference type="ARBA" id="ARBA00023125"/>
    </source>
</evidence>
<dbReference type="PANTHER" id="PTHR30204:SF94">
    <property type="entry name" value="HEAVY METAL-DEPENDENT TRANSCRIPTIONAL REGULATOR HI_0293-RELATED"/>
    <property type="match status" value="1"/>
</dbReference>
<dbReference type="Pfam" id="PF00376">
    <property type="entry name" value="MerR"/>
    <property type="match status" value="1"/>
</dbReference>
<evidence type="ECO:0000256" key="3">
    <source>
        <dbReference type="ARBA" id="ARBA00023163"/>
    </source>
</evidence>
<dbReference type="InterPro" id="IPR000551">
    <property type="entry name" value="MerR-type_HTH_dom"/>
</dbReference>
<reference evidence="6 7" key="1">
    <citation type="submission" date="2023-05" db="EMBL/GenBank/DDBJ databases">
        <title>Draft genome sequence of Streptomyces sp. B-S-A12 isolated from a cave soil in Thailand.</title>
        <authorList>
            <person name="Chamroensaksri N."/>
            <person name="Muangham S."/>
        </authorList>
    </citation>
    <scope>NUCLEOTIDE SEQUENCE [LARGE SCALE GENOMIC DNA]</scope>
    <source>
        <strain evidence="6 7">B-S-A12</strain>
    </source>
</reference>
<dbReference type="InterPro" id="IPR015358">
    <property type="entry name" value="Tscrpt_reg_MerR_DNA-bd"/>
</dbReference>
<dbReference type="PROSITE" id="PS00552">
    <property type="entry name" value="HTH_MERR_1"/>
    <property type="match status" value="1"/>
</dbReference>
<dbReference type="Gene3D" id="1.10.1660.10">
    <property type="match status" value="1"/>
</dbReference>
<name>A0ABT6T5V1_9ACTN</name>